<reference evidence="1 2" key="1">
    <citation type="submission" date="2017-01" db="EMBL/GenBank/DDBJ databases">
        <title>The cable genome- insights into the physiology and evolution of filamentous bacteria capable of sulfide oxidation via long distance electron transfer.</title>
        <authorList>
            <person name="Schreiber L."/>
            <person name="Bjerg J.T."/>
            <person name="Boggild A."/>
            <person name="Van De Vossenberg J."/>
            <person name="Meysman F."/>
            <person name="Nielsen L.P."/>
            <person name="Schramm A."/>
            <person name="Kjeldsen K.U."/>
        </authorList>
    </citation>
    <scope>NUCLEOTIDE SEQUENCE [LARGE SCALE GENOMIC DNA]</scope>
    <source>
        <strain evidence="1">A1</strain>
    </source>
</reference>
<dbReference type="EMBL" id="MTKP01000179">
    <property type="protein sequence ID" value="RWX48116.1"/>
    <property type="molecule type" value="Genomic_DNA"/>
</dbReference>
<keyword evidence="2" id="KW-1185">Reference proteome</keyword>
<evidence type="ECO:0008006" key="3">
    <source>
        <dbReference type="Google" id="ProtNLM"/>
    </source>
</evidence>
<protein>
    <recommendedName>
        <fullName evidence="3">Signal transducing protein</fullName>
    </recommendedName>
</protein>
<accession>A0A3S3R1X0</accession>
<proteinExistence type="predicted"/>
<comment type="caution">
    <text evidence="1">The sequence shown here is derived from an EMBL/GenBank/DDBJ whole genome shotgun (WGS) entry which is preliminary data.</text>
</comment>
<name>A0A3S3R1X0_9BACT</name>
<evidence type="ECO:0000313" key="2">
    <source>
        <dbReference type="Proteomes" id="UP000288086"/>
    </source>
</evidence>
<dbReference type="AlphaFoldDB" id="A0A3S3R1X0"/>
<dbReference type="Proteomes" id="UP000288086">
    <property type="component" value="Unassembled WGS sequence"/>
</dbReference>
<evidence type="ECO:0000313" key="1">
    <source>
        <dbReference type="EMBL" id="RWX48116.1"/>
    </source>
</evidence>
<sequence length="96" mass="10057">MLKREGIPSIAVSEDSNCGQGSCATNLFVQIRKSDLQDVVAILERDHVRSTGLEDHDLSTAGAVIDTAAEQATCPACGYSFSTTEASCPDCGLCFG</sequence>
<organism evidence="1 2">
    <name type="scientific">Candidatus Electrothrix communis</name>
    <dbReference type="NCBI Taxonomy" id="1859133"/>
    <lineage>
        <taxon>Bacteria</taxon>
        <taxon>Pseudomonadati</taxon>
        <taxon>Thermodesulfobacteriota</taxon>
        <taxon>Desulfobulbia</taxon>
        <taxon>Desulfobulbales</taxon>
        <taxon>Desulfobulbaceae</taxon>
        <taxon>Candidatus Electrothrix</taxon>
    </lineage>
</organism>
<gene>
    <name evidence="1" type="ORF">VT98_11794</name>
</gene>